<feature type="coiled-coil region" evidence="1">
    <location>
        <begin position="31"/>
        <end position="58"/>
    </location>
</feature>
<sequence length="59" mass="6787">MGRFLKNLGLGSLVGFVMGLLFAPQKGEETRKKLKISIDKGKEKFEEIKDEFKKEQEEL</sequence>
<dbReference type="AlphaFoldDB" id="A0A1F4TNI8"/>
<dbReference type="EMBL" id="MEUI01000022">
    <property type="protein sequence ID" value="OGC34100.1"/>
    <property type="molecule type" value="Genomic_DNA"/>
</dbReference>
<dbReference type="Proteomes" id="UP000177309">
    <property type="component" value="Unassembled WGS sequence"/>
</dbReference>
<evidence type="ECO:0000256" key="1">
    <source>
        <dbReference type="SAM" id="Coils"/>
    </source>
</evidence>
<accession>A0A1F4TNI8</accession>
<evidence type="ECO:0008006" key="4">
    <source>
        <dbReference type="Google" id="ProtNLM"/>
    </source>
</evidence>
<proteinExistence type="predicted"/>
<reference evidence="2 3" key="1">
    <citation type="journal article" date="2016" name="Nat. Commun.">
        <title>Thousands of microbial genomes shed light on interconnected biogeochemical processes in an aquifer system.</title>
        <authorList>
            <person name="Anantharaman K."/>
            <person name="Brown C.T."/>
            <person name="Hug L.A."/>
            <person name="Sharon I."/>
            <person name="Castelle C.J."/>
            <person name="Probst A.J."/>
            <person name="Thomas B.C."/>
            <person name="Singh A."/>
            <person name="Wilkins M.J."/>
            <person name="Karaoz U."/>
            <person name="Brodie E.L."/>
            <person name="Williams K.H."/>
            <person name="Hubbard S.S."/>
            <person name="Banfield J.F."/>
        </authorList>
    </citation>
    <scope>NUCLEOTIDE SEQUENCE [LARGE SCALE GENOMIC DNA]</scope>
</reference>
<evidence type="ECO:0000313" key="3">
    <source>
        <dbReference type="Proteomes" id="UP000177309"/>
    </source>
</evidence>
<dbReference type="Pfam" id="PF12732">
    <property type="entry name" value="YtxH"/>
    <property type="match status" value="1"/>
</dbReference>
<name>A0A1F4TNI8_UNCSA</name>
<gene>
    <name evidence="2" type="ORF">A2462_00990</name>
</gene>
<evidence type="ECO:0000313" key="2">
    <source>
        <dbReference type="EMBL" id="OGC34100.1"/>
    </source>
</evidence>
<organism evidence="2 3">
    <name type="scientific">candidate division WOR-1 bacterium RIFOXYC2_FULL_41_25</name>
    <dbReference type="NCBI Taxonomy" id="1802586"/>
    <lineage>
        <taxon>Bacteria</taxon>
        <taxon>Bacillati</taxon>
        <taxon>Saganbacteria</taxon>
    </lineage>
</organism>
<keyword evidence="1" id="KW-0175">Coiled coil</keyword>
<protein>
    <recommendedName>
        <fullName evidence="4">Gas vesicle protein</fullName>
    </recommendedName>
</protein>
<comment type="caution">
    <text evidence="2">The sequence shown here is derived from an EMBL/GenBank/DDBJ whole genome shotgun (WGS) entry which is preliminary data.</text>
</comment>
<dbReference type="InterPro" id="IPR024623">
    <property type="entry name" value="YtxH"/>
</dbReference>